<dbReference type="SUPFAM" id="SSF53850">
    <property type="entry name" value="Periplasmic binding protein-like II"/>
    <property type="match status" value="1"/>
</dbReference>
<dbReference type="Gene3D" id="1.10.10.10">
    <property type="entry name" value="Winged helix-like DNA-binding domain superfamily/Winged helix DNA-binding domain"/>
    <property type="match status" value="1"/>
</dbReference>
<evidence type="ECO:0000256" key="4">
    <source>
        <dbReference type="ARBA" id="ARBA00023163"/>
    </source>
</evidence>
<dbReference type="InterPro" id="IPR005119">
    <property type="entry name" value="LysR_subst-bd"/>
</dbReference>
<evidence type="ECO:0000313" key="7">
    <source>
        <dbReference type="Proteomes" id="UP000533533"/>
    </source>
</evidence>
<dbReference type="PROSITE" id="PS50931">
    <property type="entry name" value="HTH_LYSR"/>
    <property type="match status" value="1"/>
</dbReference>
<evidence type="ECO:0000259" key="5">
    <source>
        <dbReference type="PROSITE" id="PS50931"/>
    </source>
</evidence>
<accession>A0ABR6FL70</accession>
<feature type="domain" description="HTH lysR-type" evidence="5">
    <location>
        <begin position="1"/>
        <end position="53"/>
    </location>
</feature>
<gene>
    <name evidence="6" type="ORF">FHX59_002592</name>
</gene>
<evidence type="ECO:0000256" key="2">
    <source>
        <dbReference type="ARBA" id="ARBA00023015"/>
    </source>
</evidence>
<sequence>MEDFLSLSDTKSFSRSARSRHLTQSAFSRRIVALETWMGAKLVDRSVNPITLTPAGRMFRSLAADILRSMTAARNLVGGYEQFAENDHVVHFAVAHTLVFTLFPDWLKRLTSEFGHIMARVQAVNVPEGVQHLVAGDCDLLIGYHHPQLPIALDPNHFPFLTLGVERIVPVSAVANDGKPLFELPGKSSRPLPLLAYSSGAFLGNVVEMLLMNATEPYALFRCFETHMSEALKGMVVAGHGIGWLPESCITKELSEGNLARAGSNVWATELEIRLYRPLKERGQAAERLWAFISNQVNEPRTDQLPDIVTAP</sequence>
<dbReference type="Pfam" id="PF03466">
    <property type="entry name" value="LysR_substrate"/>
    <property type="match status" value="1"/>
</dbReference>
<dbReference type="Pfam" id="PF00126">
    <property type="entry name" value="HTH_1"/>
    <property type="match status" value="1"/>
</dbReference>
<dbReference type="InterPro" id="IPR036388">
    <property type="entry name" value="WH-like_DNA-bd_sf"/>
</dbReference>
<dbReference type="SUPFAM" id="SSF46785">
    <property type="entry name" value="Winged helix' DNA-binding domain"/>
    <property type="match status" value="1"/>
</dbReference>
<keyword evidence="7" id="KW-1185">Reference proteome</keyword>
<evidence type="ECO:0000256" key="3">
    <source>
        <dbReference type="ARBA" id="ARBA00023125"/>
    </source>
</evidence>
<keyword evidence="2" id="KW-0805">Transcription regulation</keyword>
<keyword evidence="3 6" id="KW-0238">DNA-binding</keyword>
<dbReference type="InterPro" id="IPR036390">
    <property type="entry name" value="WH_DNA-bd_sf"/>
</dbReference>
<dbReference type="PANTHER" id="PTHR30126">
    <property type="entry name" value="HTH-TYPE TRANSCRIPTIONAL REGULATOR"/>
    <property type="match status" value="1"/>
</dbReference>
<dbReference type="CDD" id="cd05466">
    <property type="entry name" value="PBP2_LTTR_substrate"/>
    <property type="match status" value="1"/>
</dbReference>
<evidence type="ECO:0000256" key="1">
    <source>
        <dbReference type="ARBA" id="ARBA00009437"/>
    </source>
</evidence>
<evidence type="ECO:0000313" key="6">
    <source>
        <dbReference type="EMBL" id="MBB2928171.1"/>
    </source>
</evidence>
<name>A0ABR6FL70_9BURK</name>
<dbReference type="InterPro" id="IPR000847">
    <property type="entry name" value="LysR_HTH_N"/>
</dbReference>
<proteinExistence type="inferred from homology"/>
<organism evidence="6 7">
    <name type="scientific">Paraburkholderia silvatlantica</name>
    <dbReference type="NCBI Taxonomy" id="321895"/>
    <lineage>
        <taxon>Bacteria</taxon>
        <taxon>Pseudomonadati</taxon>
        <taxon>Pseudomonadota</taxon>
        <taxon>Betaproteobacteria</taxon>
        <taxon>Burkholderiales</taxon>
        <taxon>Burkholderiaceae</taxon>
        <taxon>Paraburkholderia</taxon>
    </lineage>
</organism>
<dbReference type="Proteomes" id="UP000533533">
    <property type="component" value="Unassembled WGS sequence"/>
</dbReference>
<comment type="similarity">
    <text evidence="1">Belongs to the LysR transcriptional regulatory family.</text>
</comment>
<dbReference type="EMBL" id="JACHVZ010000006">
    <property type="protein sequence ID" value="MBB2928171.1"/>
    <property type="molecule type" value="Genomic_DNA"/>
</dbReference>
<reference evidence="6 7" key="1">
    <citation type="submission" date="2020-08" db="EMBL/GenBank/DDBJ databases">
        <title>Genomic Encyclopedia of Type Strains, Phase IV (KMG-V): Genome sequencing to study the core and pangenomes of soil and plant-associated prokaryotes.</title>
        <authorList>
            <person name="Whitman W."/>
        </authorList>
    </citation>
    <scope>NUCLEOTIDE SEQUENCE [LARGE SCALE GENOMIC DNA]</scope>
    <source>
        <strain evidence="6 7">SRMrh-85</strain>
    </source>
</reference>
<dbReference type="PANTHER" id="PTHR30126:SF2">
    <property type="entry name" value="HTH-TYPE TRANSCRIPTIONAL REGULATOR YJIE"/>
    <property type="match status" value="1"/>
</dbReference>
<dbReference type="GO" id="GO:0003677">
    <property type="term" value="F:DNA binding"/>
    <property type="evidence" value="ECO:0007669"/>
    <property type="project" value="UniProtKB-KW"/>
</dbReference>
<protein>
    <submittedName>
        <fullName evidence="6">DNA-binding transcriptional LysR family regulator</fullName>
    </submittedName>
</protein>
<comment type="caution">
    <text evidence="6">The sequence shown here is derived from an EMBL/GenBank/DDBJ whole genome shotgun (WGS) entry which is preliminary data.</text>
</comment>
<keyword evidence="4" id="KW-0804">Transcription</keyword>
<dbReference type="Gene3D" id="3.40.190.10">
    <property type="entry name" value="Periplasmic binding protein-like II"/>
    <property type="match status" value="2"/>
</dbReference>